<organism evidence="1 2">
    <name type="scientific">Haloterrigena gelatinilytica</name>
    <dbReference type="NCBI Taxonomy" id="2741724"/>
    <lineage>
        <taxon>Archaea</taxon>
        <taxon>Methanobacteriati</taxon>
        <taxon>Methanobacteriota</taxon>
        <taxon>Stenosarchaea group</taxon>
        <taxon>Halobacteria</taxon>
        <taxon>Halobacteriales</taxon>
        <taxon>Natrialbaceae</taxon>
        <taxon>Haloterrigena</taxon>
    </lineage>
</organism>
<name>A0A8J8KF07_9EURY</name>
<evidence type="ECO:0000313" key="1">
    <source>
        <dbReference type="EMBL" id="NUB90522.1"/>
    </source>
</evidence>
<protein>
    <submittedName>
        <fullName evidence="1">Uncharacterized protein</fullName>
    </submittedName>
</protein>
<proteinExistence type="predicted"/>
<evidence type="ECO:0000313" key="2">
    <source>
        <dbReference type="Proteomes" id="UP000728647"/>
    </source>
</evidence>
<sequence length="172" mass="19029">MTTTDDASRWTELLEDAAAIAEEFRDNGWDAVVLEPEAVAPIDCEERTGFDVGVSDEEYDLVESLIDGGDVTVTAADIYYRPPESDDEGRIALVVERDENTETAVFVPLRYDFEDEATRSVFETALAAEEVFVHVTPTAAAGATTDDEPANWVSFSHDDPSLFLEEADVRNW</sequence>
<accession>A0A8J8KF07</accession>
<reference evidence="1" key="1">
    <citation type="submission" date="2020-06" db="EMBL/GenBank/DDBJ databases">
        <title>Haloterrigena sp. nov., an extremely halophilic archaeon isolated from a saline sediment.</title>
        <authorList>
            <person name="Liu B.-B."/>
        </authorList>
    </citation>
    <scope>NUCLEOTIDE SEQUENCE</scope>
    <source>
        <strain evidence="1">SYSU A121-1</strain>
    </source>
</reference>
<gene>
    <name evidence="1" type="ORF">HT576_05675</name>
</gene>
<comment type="caution">
    <text evidence="1">The sequence shown here is derived from an EMBL/GenBank/DDBJ whole genome shotgun (WGS) entry which is preliminary data.</text>
</comment>
<dbReference type="InterPro" id="IPR055951">
    <property type="entry name" value="DUF7529"/>
</dbReference>
<dbReference type="AlphaFoldDB" id="A0A8J8KF07"/>
<dbReference type="OrthoDB" id="325206at2157"/>
<dbReference type="EMBL" id="JABURA010000001">
    <property type="protein sequence ID" value="NUB90522.1"/>
    <property type="molecule type" value="Genomic_DNA"/>
</dbReference>
<dbReference type="Proteomes" id="UP000728647">
    <property type="component" value="Unassembled WGS sequence"/>
</dbReference>
<dbReference type="RefSeq" id="WP_174701482.1">
    <property type="nucleotide sequence ID" value="NZ_JABURA010000001.1"/>
</dbReference>
<dbReference type="Pfam" id="PF24373">
    <property type="entry name" value="DUF7529"/>
    <property type="match status" value="1"/>
</dbReference>